<reference evidence="1 2" key="1">
    <citation type="journal article" date="1998" name="Science">
        <title>Genome sequence of the nematode C. elegans: a platform for investigating biology.</title>
        <authorList>
            <consortium name="The C. elegans sequencing consortium"/>
            <person name="Sulson J.E."/>
            <person name="Waterston R."/>
        </authorList>
    </citation>
    <scope>NUCLEOTIDE SEQUENCE [LARGE SCALE GENOMIC DNA]</scope>
    <source>
        <strain evidence="1 2">Bristol N2</strain>
    </source>
</reference>
<sequence>MEKLLSELAELGARQKFNGEIDFGAEIASDSLLEVMKIVGSEELSQQVLEGFLEQAPTIHQVLLGMTFASYLQSTTSGEASPGAQELSEPLKKARRSIRLLLNLTQRSPDFASRISSESVELLETLLATGSFDVECLIILLKTSQATWLEFQKSPRYSALLQRVLSKYSPDFSENSTILAYFSVLFEMDYGFLSMCYAEMDAPTFCEILDVLRVILTRKTLKIHSNNLLFVLNLLELVVVDYEAFWRARERKEPQSVEQRRVATVEILNLEVEIVGEMCSNTEMTSYLNEKATAMNSVVDVLDAVSIFRNKISIFLDFFQILHAEALFADFRAEQPSDWPKIESEHPRFEVLKRKIEEERRYEETQRRYPDRPRQPLPPKIQRVESSESLSLLANTIFSKYRSIDDVIGVPRVGELKLNCLKAIANLANLSDSNKLATLQNGRQGLISVLQCTTRRPEYFLESFTMRNQSIFCVRQLTDGCQENKEVVFNLQQPNQPIIDRKRLLEELGVHVDN</sequence>
<dbReference type="EMBL" id="BX284601">
    <property type="protein sequence ID" value="CAB63349.1"/>
    <property type="molecule type" value="Genomic_DNA"/>
</dbReference>
<dbReference type="InParanoid" id="Q9U2M9"/>
<dbReference type="FunCoup" id="Q9U2M9">
    <property type="interactions" value="282"/>
</dbReference>
<keyword evidence="4" id="KW-1267">Proteomics identification</keyword>
<dbReference type="KEGG" id="cel:CELE_Y37H9A.1"/>
<keyword evidence="2" id="KW-1185">Reference proteome</keyword>
<dbReference type="HOGENOM" id="CLU_545403_0_0_1"/>
<dbReference type="IntAct" id="Q9U2M9">
    <property type="interactions" value="1"/>
</dbReference>
<dbReference type="WormBase" id="Y37H9A.1a">
    <property type="protein sequence ID" value="CE20227"/>
    <property type="gene ID" value="WBGene00012576"/>
</dbReference>
<dbReference type="OMA" id="LMQCLVN"/>
<evidence type="ECO:0000313" key="3">
    <source>
        <dbReference type="WormBase" id="Y37H9A.1a"/>
    </source>
</evidence>
<dbReference type="RefSeq" id="NP_001021752.1">
    <property type="nucleotide sequence ID" value="NM_001026581.3"/>
</dbReference>
<dbReference type="Proteomes" id="UP000001940">
    <property type="component" value="Chromosome I"/>
</dbReference>
<dbReference type="CTD" id="173243"/>
<dbReference type="PaxDb" id="6239-Y37H9A.1a"/>
<accession>Q9U2M9</accession>
<dbReference type="Bgee" id="WBGene00012576">
    <property type="expression patterns" value="Expressed in germ line (C elegans) and 4 other cell types or tissues"/>
</dbReference>
<protein>
    <submittedName>
        <fullName evidence="1">Copper transport protein 86</fullName>
    </submittedName>
</protein>
<dbReference type="AlphaFoldDB" id="Q9U2M9"/>
<name>Q9U2M9_CAEEL</name>
<dbReference type="GeneID" id="173243"/>
<dbReference type="OrthoDB" id="379794at2759"/>
<dbReference type="eggNOG" id="ENOG502TGKI">
    <property type="taxonomic scope" value="Eukaryota"/>
</dbReference>
<evidence type="ECO:0000313" key="1">
    <source>
        <dbReference type="EMBL" id="CAB63349.1"/>
    </source>
</evidence>
<dbReference type="ExpressionAtlas" id="Q9U2M9">
    <property type="expression patterns" value="baseline"/>
</dbReference>
<organism evidence="1 2">
    <name type="scientific">Caenorhabditis elegans</name>
    <dbReference type="NCBI Taxonomy" id="6239"/>
    <lineage>
        <taxon>Eukaryota</taxon>
        <taxon>Metazoa</taxon>
        <taxon>Ecdysozoa</taxon>
        <taxon>Nematoda</taxon>
        <taxon>Chromadorea</taxon>
        <taxon>Rhabditida</taxon>
        <taxon>Rhabditina</taxon>
        <taxon>Rhabditomorpha</taxon>
        <taxon>Rhabditoidea</taxon>
        <taxon>Rhabditidae</taxon>
        <taxon>Peloderinae</taxon>
        <taxon>Caenorhabditis</taxon>
    </lineage>
</organism>
<gene>
    <name evidence="1" type="ORF">CELE_Y37H9A.1</name>
    <name evidence="1 3" type="ORF">Y37H9A.1</name>
</gene>
<evidence type="ECO:0000313" key="2">
    <source>
        <dbReference type="Proteomes" id="UP000001940"/>
    </source>
</evidence>
<dbReference type="UCSC" id="Y37H9A.1b">
    <property type="organism name" value="c. elegans"/>
</dbReference>
<dbReference type="AGR" id="WB:WBGene00012576"/>
<proteinExistence type="evidence at protein level"/>
<evidence type="ECO:0007829" key="4">
    <source>
        <dbReference type="PeptideAtlas" id="Q9U2M9"/>
    </source>
</evidence>